<keyword evidence="1" id="KW-0732">Signal</keyword>
<dbReference type="InterPro" id="IPR026444">
    <property type="entry name" value="Secre_tail"/>
</dbReference>
<accession>A0A7K3WSS9</accession>
<dbReference type="Pfam" id="PF18962">
    <property type="entry name" value="Por_Secre_tail"/>
    <property type="match status" value="1"/>
</dbReference>
<comment type="caution">
    <text evidence="3">The sequence shown here is derived from an EMBL/GenBank/DDBJ whole genome shotgun (WGS) entry which is preliminary data.</text>
</comment>
<dbReference type="EMBL" id="JAAGVY010000032">
    <property type="protein sequence ID" value="NEN24749.1"/>
    <property type="molecule type" value="Genomic_DNA"/>
</dbReference>
<dbReference type="NCBIfam" id="TIGR04183">
    <property type="entry name" value="Por_Secre_tail"/>
    <property type="match status" value="1"/>
</dbReference>
<feature type="domain" description="Secretion system C-terminal sorting" evidence="2">
    <location>
        <begin position="1147"/>
        <end position="1217"/>
    </location>
</feature>
<protein>
    <submittedName>
        <fullName evidence="3">T9SS type A sorting domain-containing protein</fullName>
    </submittedName>
</protein>
<dbReference type="Proteomes" id="UP000486602">
    <property type="component" value="Unassembled WGS sequence"/>
</dbReference>
<evidence type="ECO:0000259" key="2">
    <source>
        <dbReference type="Pfam" id="PF18962"/>
    </source>
</evidence>
<keyword evidence="4" id="KW-1185">Reference proteome</keyword>
<sequence length="1218" mass="133696">MQSHSEAVFIDLVRTEFDGTTVIKTDNKAKWDAGAFSTAGILNNGYAETVISQTNKTRIFGVSPTNKENKNKIDDLEYAIVLRDWGGGEIRESGSYKASIGNYYIGDKFKIAIEDGILRYYKNTILLYESTAAPIIPQYVDLAFEQKNAEISDVKIVNSTSTKIRAFTDKNPSGITSYNWYKNNVLLSETGSELTLSSFSNGDIIHCMVAPNSGSCSGTSLQSNKMQLYANESIPENDFYIKAAPANQGCYLAEEGLIWLANTPENILINENSVKKTQGYNTSNGGVYSQNAVGDNGFFEFQTGETNTRKMVGLSSQDGGHSESTIQFAFYMESSNLVVYESGSWKGAYGQFSTNDTMRIALENGVVKYYKNSSLLYVSDKVPNLPLIADGTMQDIGTTIINAKMANPTEGMFMAFTSDADNPDLNWAVNEQSTGHTGATLILEDLLENDIITCTYISSQPGCGSSVVASNSIKILPNKKVSPLSFYIEGITQSNSIGVAEEQVVWNPERMANVSNIDNNLIKVQGYNQFNAGASSLNKVKNNGYFDFAVSETNKTKAIGLSVSDPDFNYNSTDYAMVLGNNGMFTIYEKGSWRLGNQPYAVGDILRIVVENSIVKYFRNQTLVYTSNVAPTLPLLVDISLSSEGGTIQNAVVGNENGGEFTSHVSNLGAAPTLQWYVNGIQTGSHQTTLQFPNIENEDIVTCTVTPDFAGCNALAATESNRARFLGPTTLTHWLGSVSTAWSNPANWSEGVPNANLSTRIPADRPHQPLINSEQSAKNVIVETNAELMMAGMVSLLVYGDFIIDGTLICGNGNIAFKGDGNRKLKGDQLVFKELTVNLSSPENEIDLLSEISISKETTFISGKLRTQNHEVIYLKGSKSSKGNSNSFIDGKVRKIGNSSFHFPIGSGNIFAPVEISAPENPTDAFTAQYFNADPTDAGFATNRHDGSLGTISSCEYWTIDRSQGNSMISVSLSYANARSCGIEDPSFLQVLHWNGDEWENKGINYDGFKESDLESGSGIITSQFPINDFSPFTIGTISGTNPLPIELFSFSAEKQNSCTNLEWVTDSESNNSFFTLERSDDAIHFHEILKVAGAGSSRQRQVYKYLDNTPKAGINYYRLSQTDFDGEQTYFDIKSVYFEYNDNIVIYPNPSRGIFTIVRANENPVHMRILDANGKTLWMRDTNEMLTQVSVYQLPQGMYFLSIDDGQNQVTEKIVIK</sequence>
<dbReference type="AlphaFoldDB" id="A0A7K3WSS9"/>
<name>A0A7K3WSS9_9FLAO</name>
<evidence type="ECO:0000313" key="3">
    <source>
        <dbReference type="EMBL" id="NEN24749.1"/>
    </source>
</evidence>
<evidence type="ECO:0000256" key="1">
    <source>
        <dbReference type="ARBA" id="ARBA00022729"/>
    </source>
</evidence>
<reference evidence="3 4" key="1">
    <citation type="submission" date="2020-02" db="EMBL/GenBank/DDBJ databases">
        <title>Out from the shadows clarifying the taxonomy of the family Cryomorphaceae and related taxa by utilizing the GTDB taxonomic framework.</title>
        <authorList>
            <person name="Bowman J.P."/>
        </authorList>
    </citation>
    <scope>NUCLEOTIDE SEQUENCE [LARGE SCALE GENOMIC DNA]</scope>
    <source>
        <strain evidence="3 4">QSSC 1-22</strain>
    </source>
</reference>
<gene>
    <name evidence="3" type="ORF">G3O08_14685</name>
</gene>
<organism evidence="3 4">
    <name type="scientific">Cryomorpha ignava</name>
    <dbReference type="NCBI Taxonomy" id="101383"/>
    <lineage>
        <taxon>Bacteria</taxon>
        <taxon>Pseudomonadati</taxon>
        <taxon>Bacteroidota</taxon>
        <taxon>Flavobacteriia</taxon>
        <taxon>Flavobacteriales</taxon>
        <taxon>Cryomorphaceae</taxon>
        <taxon>Cryomorpha</taxon>
    </lineage>
</organism>
<proteinExistence type="predicted"/>
<evidence type="ECO:0000313" key="4">
    <source>
        <dbReference type="Proteomes" id="UP000486602"/>
    </source>
</evidence>